<dbReference type="EMBL" id="LAZR01009227">
    <property type="protein sequence ID" value="KKM73901.1"/>
    <property type="molecule type" value="Genomic_DNA"/>
</dbReference>
<reference evidence="1" key="1">
    <citation type="journal article" date="2015" name="Nature">
        <title>Complex archaea that bridge the gap between prokaryotes and eukaryotes.</title>
        <authorList>
            <person name="Spang A."/>
            <person name="Saw J.H."/>
            <person name="Jorgensen S.L."/>
            <person name="Zaremba-Niedzwiedzka K."/>
            <person name="Martijn J."/>
            <person name="Lind A.E."/>
            <person name="van Eijk R."/>
            <person name="Schleper C."/>
            <person name="Guy L."/>
            <person name="Ettema T.J."/>
        </authorList>
    </citation>
    <scope>NUCLEOTIDE SEQUENCE</scope>
</reference>
<dbReference type="AlphaFoldDB" id="A0A0F9KGP4"/>
<protein>
    <submittedName>
        <fullName evidence="1">Uncharacterized protein</fullName>
    </submittedName>
</protein>
<sequence length="76" mass="8659">METKTDAELIEELARRHDELIVIRPNASNRAGSRDELKTFCKTKTPDGSYDLFEAIEMLHAAQVGLMRDCIVNNEH</sequence>
<proteinExistence type="predicted"/>
<comment type="caution">
    <text evidence="1">The sequence shown here is derived from an EMBL/GenBank/DDBJ whole genome shotgun (WGS) entry which is preliminary data.</text>
</comment>
<organism evidence="1">
    <name type="scientific">marine sediment metagenome</name>
    <dbReference type="NCBI Taxonomy" id="412755"/>
    <lineage>
        <taxon>unclassified sequences</taxon>
        <taxon>metagenomes</taxon>
        <taxon>ecological metagenomes</taxon>
    </lineage>
</organism>
<gene>
    <name evidence="1" type="ORF">LCGC14_1405810</name>
</gene>
<name>A0A0F9KGP4_9ZZZZ</name>
<evidence type="ECO:0000313" key="1">
    <source>
        <dbReference type="EMBL" id="KKM73901.1"/>
    </source>
</evidence>
<accession>A0A0F9KGP4</accession>